<evidence type="ECO:0000256" key="2">
    <source>
        <dbReference type="ARBA" id="ARBA00009077"/>
    </source>
</evidence>
<dbReference type="PROSITE" id="PS00868">
    <property type="entry name" value="CYS_MET_METAB_PP"/>
    <property type="match status" value="1"/>
</dbReference>
<evidence type="ECO:0000256" key="9">
    <source>
        <dbReference type="RuleBase" id="RU362118"/>
    </source>
</evidence>
<dbReference type="Gene3D" id="3.40.640.10">
    <property type="entry name" value="Type I PLP-dependent aspartate aminotransferase-like (Major domain)"/>
    <property type="match status" value="1"/>
</dbReference>
<dbReference type="SUPFAM" id="SSF53383">
    <property type="entry name" value="PLP-dependent transferases"/>
    <property type="match status" value="1"/>
</dbReference>
<proteinExistence type="inferred from homology"/>
<dbReference type="PANTHER" id="PTHR11808:SF50">
    <property type="entry name" value="CYSTATHIONINE BETA-LYASE"/>
    <property type="match status" value="1"/>
</dbReference>
<evidence type="ECO:0000256" key="3">
    <source>
        <dbReference type="ARBA" id="ARBA00012224"/>
    </source>
</evidence>
<dbReference type="InterPro" id="IPR015421">
    <property type="entry name" value="PyrdxlP-dep_Trfase_major"/>
</dbReference>
<dbReference type="PANTHER" id="PTHR11808">
    <property type="entry name" value="TRANS-SULFURATION ENZYME FAMILY MEMBER"/>
    <property type="match status" value="1"/>
</dbReference>
<dbReference type="GO" id="GO:0009086">
    <property type="term" value="P:methionine biosynthetic process"/>
    <property type="evidence" value="ECO:0007669"/>
    <property type="project" value="UniProtKB-KW"/>
</dbReference>
<dbReference type="RefSeq" id="WP_269309072.1">
    <property type="nucleotide sequence ID" value="NZ_CP098242.1"/>
</dbReference>
<protein>
    <recommendedName>
        <fullName evidence="3">cysteine-S-conjugate beta-lyase</fullName>
        <ecNumber evidence="3">4.4.1.13</ecNumber>
    </recommendedName>
</protein>
<dbReference type="InterPro" id="IPR000277">
    <property type="entry name" value="Cys/Met-Metab_PyrdxlP-dep_enz"/>
</dbReference>
<evidence type="ECO:0000256" key="5">
    <source>
        <dbReference type="ARBA" id="ARBA00022898"/>
    </source>
</evidence>
<comment type="similarity">
    <text evidence="2 9">Belongs to the trans-sulfuration enzymes family.</text>
</comment>
<dbReference type="CDD" id="cd00614">
    <property type="entry name" value="CGS_like"/>
    <property type="match status" value="1"/>
</dbReference>
<organism evidence="10 11">
    <name type="scientific">Oxalobacter vibrioformis</name>
    <dbReference type="NCBI Taxonomy" id="933080"/>
    <lineage>
        <taxon>Bacteria</taxon>
        <taxon>Pseudomonadati</taxon>
        <taxon>Pseudomonadota</taxon>
        <taxon>Betaproteobacteria</taxon>
        <taxon>Burkholderiales</taxon>
        <taxon>Oxalobacteraceae</taxon>
        <taxon>Oxalobacter</taxon>
    </lineage>
</organism>
<dbReference type="PIRSF" id="PIRSF001434">
    <property type="entry name" value="CGS"/>
    <property type="match status" value="1"/>
</dbReference>
<evidence type="ECO:0000313" key="11">
    <source>
        <dbReference type="Proteomes" id="UP001156215"/>
    </source>
</evidence>
<keyword evidence="10" id="KW-0808">Transferase</keyword>
<reference evidence="10" key="1">
    <citation type="journal article" date="2022" name="Front. Microbiol.">
        <title>New perspectives on an old grouping: The genomic and phenotypic variability of Oxalobacter formigenes and the implications for calcium oxalate stone prevention.</title>
        <authorList>
            <person name="Chmiel J.A."/>
            <person name="Carr C."/>
            <person name="Stuivenberg G.A."/>
            <person name="Venema R."/>
            <person name="Chanyi R.M."/>
            <person name="Al K.F."/>
            <person name="Giguere D."/>
            <person name="Say H."/>
            <person name="Akouris P.P."/>
            <person name="Dominguez Romero S.A."/>
            <person name="Kwong A."/>
            <person name="Tai V."/>
            <person name="Koval S.F."/>
            <person name="Razvi H."/>
            <person name="Bjazevic J."/>
            <person name="Burton J.P."/>
        </authorList>
    </citation>
    <scope>NUCLEOTIDE SEQUENCE</scope>
    <source>
        <strain evidence="10">WoOx3</strain>
    </source>
</reference>
<keyword evidence="7" id="KW-0456">Lyase</keyword>
<dbReference type="GO" id="GO:0030170">
    <property type="term" value="F:pyridoxal phosphate binding"/>
    <property type="evidence" value="ECO:0007669"/>
    <property type="project" value="InterPro"/>
</dbReference>
<dbReference type="InterPro" id="IPR015424">
    <property type="entry name" value="PyrdxlP-dep_Trfase"/>
</dbReference>
<dbReference type="Gene3D" id="3.90.1150.10">
    <property type="entry name" value="Aspartate Aminotransferase, domain 1"/>
    <property type="match status" value="1"/>
</dbReference>
<evidence type="ECO:0000256" key="8">
    <source>
        <dbReference type="PIRSR" id="PIRSR001434-2"/>
    </source>
</evidence>
<keyword evidence="4" id="KW-0028">Amino-acid biosynthesis</keyword>
<dbReference type="GO" id="GO:0008483">
    <property type="term" value="F:transaminase activity"/>
    <property type="evidence" value="ECO:0007669"/>
    <property type="project" value="UniProtKB-KW"/>
</dbReference>
<accession>A0A9E9LWD8</accession>
<dbReference type="GO" id="GO:0019346">
    <property type="term" value="P:transsulfuration"/>
    <property type="evidence" value="ECO:0007669"/>
    <property type="project" value="InterPro"/>
</dbReference>
<keyword evidence="5 8" id="KW-0663">Pyridoxal phosphate</keyword>
<dbReference type="InterPro" id="IPR054542">
    <property type="entry name" value="Cys_met_metab_PP"/>
</dbReference>
<gene>
    <name evidence="10" type="ORF">NB640_12775</name>
</gene>
<keyword evidence="6" id="KW-0486">Methionine biosynthesis</keyword>
<dbReference type="Proteomes" id="UP001156215">
    <property type="component" value="Chromosome"/>
</dbReference>
<dbReference type="FunFam" id="3.40.640.10:FF:000009">
    <property type="entry name" value="Cystathionine gamma-synthase homolog"/>
    <property type="match status" value="1"/>
</dbReference>
<name>A0A9E9LWD8_9BURK</name>
<dbReference type="AlphaFoldDB" id="A0A9E9LWD8"/>
<keyword evidence="10" id="KW-0032">Aminotransferase</keyword>
<dbReference type="GO" id="GO:0005737">
    <property type="term" value="C:cytoplasm"/>
    <property type="evidence" value="ECO:0007669"/>
    <property type="project" value="TreeGrafter"/>
</dbReference>
<dbReference type="EMBL" id="CP098242">
    <property type="protein sequence ID" value="WAW10069.1"/>
    <property type="molecule type" value="Genomic_DNA"/>
</dbReference>
<evidence type="ECO:0000313" key="10">
    <source>
        <dbReference type="EMBL" id="WAW10069.1"/>
    </source>
</evidence>
<dbReference type="EC" id="4.4.1.13" evidence="3"/>
<dbReference type="Pfam" id="PF01053">
    <property type="entry name" value="Cys_Met_Meta_PP"/>
    <property type="match status" value="1"/>
</dbReference>
<evidence type="ECO:0000256" key="6">
    <source>
        <dbReference type="ARBA" id="ARBA00023167"/>
    </source>
</evidence>
<feature type="modified residue" description="N6-(pyridoxal phosphate)lysine" evidence="8">
    <location>
        <position position="195"/>
    </location>
</feature>
<evidence type="ECO:0000256" key="4">
    <source>
        <dbReference type="ARBA" id="ARBA00022605"/>
    </source>
</evidence>
<sequence length="386" mass="41039">MEFSTLLIHAGQDRDPATGASSVPIYLASTYSQPDPENPAQYDYARSGNPTRDALEKAMAEIEGGAMALAFSSGMAALSSTLLLFQPGDHLIAGTDIYGGTYRALTEMFSRWGLKTSFVDTTDPAQIEAAVTASTRAILIETPSNPLLRITGLDAVSAIARKHGLLAIADGTFTTPFLQQPLKHGFDLVIHSATKFLNGHSDVVAGIVVAGSRELGERIRFIQNAFGAVPGVQDCWLLMRGLKTLGVRLAAEQDAAGWLAEQLQSLPQVIRVHYPALVGHPGREIHAQQASGGGGILSFELESPALTRAFLRNVHLPLIAVSLGGVESIMTYPATMSHAAMPPKERARRGIGDNLVRLSVGLEAPVDLLADICQALEKGLRESVSA</sequence>
<evidence type="ECO:0000256" key="7">
    <source>
        <dbReference type="ARBA" id="ARBA00023239"/>
    </source>
</evidence>
<evidence type="ECO:0000256" key="1">
    <source>
        <dbReference type="ARBA" id="ARBA00001933"/>
    </source>
</evidence>
<comment type="cofactor">
    <cofactor evidence="1 9">
        <name>pyridoxal 5'-phosphate</name>
        <dbReference type="ChEBI" id="CHEBI:597326"/>
    </cofactor>
</comment>
<keyword evidence="11" id="KW-1185">Reference proteome</keyword>
<dbReference type="KEGG" id="ovb:NB640_12775"/>
<dbReference type="InterPro" id="IPR015422">
    <property type="entry name" value="PyrdxlP-dep_Trfase_small"/>
</dbReference>
<dbReference type="GO" id="GO:0047804">
    <property type="term" value="F:cysteine-S-conjugate beta-lyase activity"/>
    <property type="evidence" value="ECO:0007669"/>
    <property type="project" value="UniProtKB-EC"/>
</dbReference>